<sequence>MPVLSSECCCLNQFHIIILQMHHCSIVTNTVS</sequence>
<dbReference type="EMBL" id="GBXM01038065">
    <property type="protein sequence ID" value="JAH70512.1"/>
    <property type="molecule type" value="Transcribed_RNA"/>
</dbReference>
<evidence type="ECO:0000313" key="1">
    <source>
        <dbReference type="EMBL" id="JAH70512.1"/>
    </source>
</evidence>
<proteinExistence type="predicted"/>
<dbReference type="EMBL" id="GBXM01055665">
    <property type="protein sequence ID" value="JAH52912.1"/>
    <property type="molecule type" value="Transcribed_RNA"/>
</dbReference>
<accession>A0A0E9UXH6</accession>
<organism evidence="1">
    <name type="scientific">Anguilla anguilla</name>
    <name type="common">European freshwater eel</name>
    <name type="synonym">Muraena anguilla</name>
    <dbReference type="NCBI Taxonomy" id="7936"/>
    <lineage>
        <taxon>Eukaryota</taxon>
        <taxon>Metazoa</taxon>
        <taxon>Chordata</taxon>
        <taxon>Craniata</taxon>
        <taxon>Vertebrata</taxon>
        <taxon>Euteleostomi</taxon>
        <taxon>Actinopterygii</taxon>
        <taxon>Neopterygii</taxon>
        <taxon>Teleostei</taxon>
        <taxon>Anguilliformes</taxon>
        <taxon>Anguillidae</taxon>
        <taxon>Anguilla</taxon>
    </lineage>
</organism>
<name>A0A0E9UXH6_ANGAN</name>
<reference evidence="1" key="1">
    <citation type="submission" date="2014-11" db="EMBL/GenBank/DDBJ databases">
        <authorList>
            <person name="Amaro Gonzalez C."/>
        </authorList>
    </citation>
    <scope>NUCLEOTIDE SEQUENCE</scope>
</reference>
<dbReference type="AlphaFoldDB" id="A0A0E9UXH6"/>
<protein>
    <submittedName>
        <fullName evidence="1">Uncharacterized protein</fullName>
    </submittedName>
</protein>
<reference evidence="1" key="2">
    <citation type="journal article" date="2015" name="Fish Shellfish Immunol.">
        <title>Early steps in the European eel (Anguilla anguilla)-Vibrio vulnificus interaction in the gills: Role of the RtxA13 toxin.</title>
        <authorList>
            <person name="Callol A."/>
            <person name="Pajuelo D."/>
            <person name="Ebbesson L."/>
            <person name="Teles M."/>
            <person name="MacKenzie S."/>
            <person name="Amaro C."/>
        </authorList>
    </citation>
    <scope>NUCLEOTIDE SEQUENCE</scope>
</reference>